<evidence type="ECO:0000313" key="12">
    <source>
        <dbReference type="EMBL" id="MXO76100.1"/>
    </source>
</evidence>
<gene>
    <name evidence="12" type="ORF">GRI40_12825</name>
</gene>
<evidence type="ECO:0000256" key="9">
    <source>
        <dbReference type="RuleBase" id="RU365093"/>
    </source>
</evidence>
<organism evidence="12 13">
    <name type="scientific">Tsuneonella aeria</name>
    <dbReference type="NCBI Taxonomy" id="1837929"/>
    <lineage>
        <taxon>Bacteria</taxon>
        <taxon>Pseudomonadati</taxon>
        <taxon>Pseudomonadota</taxon>
        <taxon>Alphaproteobacteria</taxon>
        <taxon>Sphingomonadales</taxon>
        <taxon>Erythrobacteraceae</taxon>
        <taxon>Tsuneonella</taxon>
    </lineage>
</organism>
<keyword evidence="6 9" id="KW-0812">Transmembrane</keyword>
<evidence type="ECO:0000259" key="10">
    <source>
        <dbReference type="Pfam" id="PF25994"/>
    </source>
</evidence>
<evidence type="ECO:0000256" key="4">
    <source>
        <dbReference type="ARBA" id="ARBA00022475"/>
    </source>
</evidence>
<dbReference type="Gene3D" id="2.40.50.100">
    <property type="match status" value="1"/>
</dbReference>
<dbReference type="AlphaFoldDB" id="A0A6I4TJ82"/>
<comment type="similarity">
    <text evidence="2 9">Belongs to the membrane fusion protein (MFP) (TC 8.A.1) family.</text>
</comment>
<keyword evidence="8 9" id="KW-0472">Membrane</keyword>
<keyword evidence="4 9" id="KW-1003">Cell membrane</keyword>
<evidence type="ECO:0000256" key="5">
    <source>
        <dbReference type="ARBA" id="ARBA00022519"/>
    </source>
</evidence>
<dbReference type="PANTHER" id="PTHR30386:SF26">
    <property type="entry name" value="TRANSPORT PROTEIN COMB"/>
    <property type="match status" value="1"/>
</dbReference>
<reference evidence="12 13" key="1">
    <citation type="submission" date="2019-12" db="EMBL/GenBank/DDBJ databases">
        <title>Genomic-based taxomic classification of the family Erythrobacteraceae.</title>
        <authorList>
            <person name="Xu L."/>
        </authorList>
    </citation>
    <scope>NUCLEOTIDE SEQUENCE [LARGE SCALE GENOMIC DNA]</scope>
    <source>
        <strain evidence="12 13">100921-2</strain>
    </source>
</reference>
<dbReference type="Pfam" id="PF26002">
    <property type="entry name" value="Beta-barrel_AprE"/>
    <property type="match status" value="1"/>
</dbReference>
<keyword evidence="5 9" id="KW-0997">Cell inner membrane</keyword>
<dbReference type="PANTHER" id="PTHR30386">
    <property type="entry name" value="MEMBRANE FUSION SUBUNIT OF EMRAB-TOLC MULTIDRUG EFFLUX PUMP"/>
    <property type="match status" value="1"/>
</dbReference>
<comment type="subcellular location">
    <subcellularLocation>
        <location evidence="1 9">Cell inner membrane</location>
        <topology evidence="1 9">Single-pass membrane protein</topology>
    </subcellularLocation>
</comment>
<evidence type="ECO:0000256" key="3">
    <source>
        <dbReference type="ARBA" id="ARBA00022448"/>
    </source>
</evidence>
<dbReference type="InterPro" id="IPR050739">
    <property type="entry name" value="MFP"/>
</dbReference>
<proteinExistence type="inferred from homology"/>
<dbReference type="InterPro" id="IPR010129">
    <property type="entry name" value="T1SS_HlyD"/>
</dbReference>
<evidence type="ECO:0000313" key="13">
    <source>
        <dbReference type="Proteomes" id="UP000439522"/>
    </source>
</evidence>
<dbReference type="GO" id="GO:0005886">
    <property type="term" value="C:plasma membrane"/>
    <property type="evidence" value="ECO:0007669"/>
    <property type="project" value="UniProtKB-SubCell"/>
</dbReference>
<dbReference type="Pfam" id="PF25994">
    <property type="entry name" value="HH_AprE"/>
    <property type="match status" value="1"/>
</dbReference>
<evidence type="ECO:0000259" key="11">
    <source>
        <dbReference type="Pfam" id="PF26002"/>
    </source>
</evidence>
<comment type="caution">
    <text evidence="12">The sequence shown here is derived from an EMBL/GenBank/DDBJ whole genome shotgun (WGS) entry which is preliminary data.</text>
</comment>
<feature type="domain" description="AprE-like beta-barrel" evidence="11">
    <location>
        <begin position="321"/>
        <end position="408"/>
    </location>
</feature>
<dbReference type="Gene3D" id="2.40.30.170">
    <property type="match status" value="1"/>
</dbReference>
<dbReference type="NCBIfam" id="TIGR01843">
    <property type="entry name" value="type_I_hlyD"/>
    <property type="match status" value="1"/>
</dbReference>
<evidence type="ECO:0000256" key="6">
    <source>
        <dbReference type="ARBA" id="ARBA00022692"/>
    </source>
</evidence>
<dbReference type="OrthoDB" id="9810980at2"/>
<sequence>MGRSIFAGEDIELEDEEFRARKSASVVLWVLAAFVVIFIAWAALTSIDRTVRGMGRVVPSSKLQVVSNLEGGIVEQILVKPGDTVRRGQVLVRLSPTISGAAYDSSEANVKALEAKIARLQAEVRGGSPSYSNVAGSQAAVEQSLHNARMAELGSLQEAGVSRVRQAERSVAEARSLLDSRQSNLVTARRELDMIRPLAEQLIVPKIDLIKAENAANVAQNEVAAAQAAVARSQSSVAEARAAAAQQFSDWKSRAGMELSQAQAELTIQRQNLPALSDRVDRTVIRAPMSGKVNRVLVTTVGGSVSAGMPVVEIVPVDDALFVEVMVRPADIGNVGLGQKARVEITAYNSSVFGMMDGVVTSISPDAIQNEDGENFYTVEVQTSDTLKGTDGRPLRIGPGMMANVSLRGEQRSILSYLFTPITRLSENAFRE</sequence>
<evidence type="ECO:0000256" key="8">
    <source>
        <dbReference type="ARBA" id="ARBA00023136"/>
    </source>
</evidence>
<dbReference type="SUPFAM" id="SSF111369">
    <property type="entry name" value="HlyD-like secretion proteins"/>
    <property type="match status" value="1"/>
</dbReference>
<evidence type="ECO:0000256" key="1">
    <source>
        <dbReference type="ARBA" id="ARBA00004377"/>
    </source>
</evidence>
<keyword evidence="3 9" id="KW-0813">Transport</keyword>
<dbReference type="PRINTS" id="PR01490">
    <property type="entry name" value="RTXTOXIND"/>
</dbReference>
<dbReference type="InterPro" id="IPR058781">
    <property type="entry name" value="HH_AprE-like"/>
</dbReference>
<protein>
    <recommendedName>
        <fullName evidence="9">Membrane fusion protein (MFP) family protein</fullName>
    </recommendedName>
</protein>
<feature type="domain" description="AprE-like long alpha-helical hairpin" evidence="10">
    <location>
        <begin position="100"/>
        <end position="279"/>
    </location>
</feature>
<keyword evidence="7 9" id="KW-1133">Transmembrane helix</keyword>
<accession>A0A6I4TJ82</accession>
<dbReference type="Gene3D" id="1.10.287.470">
    <property type="entry name" value="Helix hairpin bin"/>
    <property type="match status" value="2"/>
</dbReference>
<dbReference type="Proteomes" id="UP000439522">
    <property type="component" value="Unassembled WGS sequence"/>
</dbReference>
<dbReference type="InterPro" id="IPR058982">
    <property type="entry name" value="Beta-barrel_AprE"/>
</dbReference>
<evidence type="ECO:0000256" key="7">
    <source>
        <dbReference type="ARBA" id="ARBA00022989"/>
    </source>
</evidence>
<evidence type="ECO:0000256" key="2">
    <source>
        <dbReference type="ARBA" id="ARBA00009477"/>
    </source>
</evidence>
<feature type="transmembrane region" description="Helical" evidence="9">
    <location>
        <begin position="26"/>
        <end position="44"/>
    </location>
</feature>
<keyword evidence="13" id="KW-1185">Reference proteome</keyword>
<dbReference type="GO" id="GO:0015031">
    <property type="term" value="P:protein transport"/>
    <property type="evidence" value="ECO:0007669"/>
    <property type="project" value="InterPro"/>
</dbReference>
<name>A0A6I4TJ82_9SPHN</name>
<dbReference type="EMBL" id="WTZA01000002">
    <property type="protein sequence ID" value="MXO76100.1"/>
    <property type="molecule type" value="Genomic_DNA"/>
</dbReference>